<protein>
    <submittedName>
        <fullName evidence="4">4-hydroxythreonine-4-phosphate dehydrogenase</fullName>
        <ecNumber evidence="4">1.1.1.262</ecNumber>
    </submittedName>
</protein>
<sequence length="340" mass="36663">MTAPLLAITMGDPAGIGPEICLDLLDHGSATGDYRPIVFGDAHVLSAVADRLNKPRPRHIISQQDWSAEYRSIDAPAVLDVADHRVPNLEPGKIDGDTGQASFRYVICAIEAALAGEVAGVTTGPINKEALFQGGIRYPGHTEIFAEKAKAERSCMMLTSDEITCAFATTHVGYSSVPGLLSIERISDVIELAADAMRLLREREPKLVVCGLNPHAGEHGLFGDREEERIIVPAIEQARQNGIDIEGPLPPDTAFLKWRRESTDAFICMYHDQGHIPLKALAFDKAINITLGLPMIRTSVDHGTALDIAWQGKADSSSLFLAAELAGKLARGRETVVAES</sequence>
<proteinExistence type="predicted"/>
<dbReference type="SUPFAM" id="SSF53659">
    <property type="entry name" value="Isocitrate/Isopropylmalate dehydrogenase-like"/>
    <property type="match status" value="1"/>
</dbReference>
<evidence type="ECO:0000256" key="3">
    <source>
        <dbReference type="ARBA" id="ARBA00023027"/>
    </source>
</evidence>
<dbReference type="PANTHER" id="PTHR30004">
    <property type="entry name" value="4-HYDROXYTHREONINE-4-PHOSPHATE DEHYDROGENASE"/>
    <property type="match status" value="1"/>
</dbReference>
<dbReference type="PANTHER" id="PTHR30004:SF6">
    <property type="entry name" value="D-THREONATE 4-PHOSPHATE DEHYDROGENASE"/>
    <property type="match status" value="1"/>
</dbReference>
<dbReference type="AlphaFoldDB" id="A0A517R1E4"/>
<keyword evidence="1" id="KW-0479">Metal-binding</keyword>
<dbReference type="Proteomes" id="UP000317318">
    <property type="component" value="Chromosome"/>
</dbReference>
<dbReference type="InterPro" id="IPR005255">
    <property type="entry name" value="PdxA_fam"/>
</dbReference>
<evidence type="ECO:0000313" key="5">
    <source>
        <dbReference type="Proteomes" id="UP000317318"/>
    </source>
</evidence>
<evidence type="ECO:0000256" key="1">
    <source>
        <dbReference type="ARBA" id="ARBA00022723"/>
    </source>
</evidence>
<dbReference type="KEGG" id="svp:Pan189_20880"/>
<dbReference type="Gene3D" id="3.40.718.10">
    <property type="entry name" value="Isopropylmalate Dehydrogenase"/>
    <property type="match status" value="1"/>
</dbReference>
<dbReference type="GO" id="GO:0046872">
    <property type="term" value="F:metal ion binding"/>
    <property type="evidence" value="ECO:0007669"/>
    <property type="project" value="UniProtKB-KW"/>
</dbReference>
<keyword evidence="5" id="KW-1185">Reference proteome</keyword>
<dbReference type="GO" id="GO:0051287">
    <property type="term" value="F:NAD binding"/>
    <property type="evidence" value="ECO:0007669"/>
    <property type="project" value="InterPro"/>
</dbReference>
<dbReference type="EC" id="1.1.1.262" evidence="4"/>
<evidence type="ECO:0000256" key="2">
    <source>
        <dbReference type="ARBA" id="ARBA00023002"/>
    </source>
</evidence>
<organism evidence="4 5">
    <name type="scientific">Stratiformator vulcanicus</name>
    <dbReference type="NCBI Taxonomy" id="2527980"/>
    <lineage>
        <taxon>Bacteria</taxon>
        <taxon>Pseudomonadati</taxon>
        <taxon>Planctomycetota</taxon>
        <taxon>Planctomycetia</taxon>
        <taxon>Planctomycetales</taxon>
        <taxon>Planctomycetaceae</taxon>
        <taxon>Stratiformator</taxon>
    </lineage>
</organism>
<keyword evidence="3" id="KW-0520">NAD</keyword>
<dbReference type="GO" id="GO:0050570">
    <property type="term" value="F:4-hydroxythreonine-4-phosphate dehydrogenase activity"/>
    <property type="evidence" value="ECO:0007669"/>
    <property type="project" value="UniProtKB-EC"/>
</dbReference>
<gene>
    <name evidence="4" type="primary">pdxA</name>
    <name evidence="4" type="ORF">Pan189_20880</name>
</gene>
<name>A0A517R1E4_9PLAN</name>
<keyword evidence="2 4" id="KW-0560">Oxidoreductase</keyword>
<dbReference type="Pfam" id="PF04166">
    <property type="entry name" value="PdxA"/>
    <property type="match status" value="1"/>
</dbReference>
<reference evidence="4 5" key="1">
    <citation type="submission" date="2019-02" db="EMBL/GenBank/DDBJ databases">
        <title>Deep-cultivation of Planctomycetes and their phenomic and genomic characterization uncovers novel biology.</title>
        <authorList>
            <person name="Wiegand S."/>
            <person name="Jogler M."/>
            <person name="Boedeker C."/>
            <person name="Pinto D."/>
            <person name="Vollmers J."/>
            <person name="Rivas-Marin E."/>
            <person name="Kohn T."/>
            <person name="Peeters S.H."/>
            <person name="Heuer A."/>
            <person name="Rast P."/>
            <person name="Oberbeckmann S."/>
            <person name="Bunk B."/>
            <person name="Jeske O."/>
            <person name="Meyerdierks A."/>
            <person name="Storesund J.E."/>
            <person name="Kallscheuer N."/>
            <person name="Luecker S."/>
            <person name="Lage O.M."/>
            <person name="Pohl T."/>
            <person name="Merkel B.J."/>
            <person name="Hornburger P."/>
            <person name="Mueller R.-W."/>
            <person name="Bruemmer F."/>
            <person name="Labrenz M."/>
            <person name="Spormann A.M."/>
            <person name="Op den Camp H."/>
            <person name="Overmann J."/>
            <person name="Amann R."/>
            <person name="Jetten M.S.M."/>
            <person name="Mascher T."/>
            <person name="Medema M.H."/>
            <person name="Devos D.P."/>
            <person name="Kaster A.-K."/>
            <person name="Ovreas L."/>
            <person name="Rohde M."/>
            <person name="Galperin M.Y."/>
            <person name="Jogler C."/>
        </authorList>
    </citation>
    <scope>NUCLEOTIDE SEQUENCE [LARGE SCALE GENOMIC DNA]</scope>
    <source>
        <strain evidence="4 5">Pan189</strain>
    </source>
</reference>
<evidence type="ECO:0000313" key="4">
    <source>
        <dbReference type="EMBL" id="QDT37706.1"/>
    </source>
</evidence>
<dbReference type="NCBIfam" id="TIGR00557">
    <property type="entry name" value="pdxA"/>
    <property type="match status" value="1"/>
</dbReference>
<dbReference type="EMBL" id="CP036268">
    <property type="protein sequence ID" value="QDT37706.1"/>
    <property type="molecule type" value="Genomic_DNA"/>
</dbReference>
<accession>A0A517R1E4</accession>
<dbReference type="RefSeq" id="WP_310821325.1">
    <property type="nucleotide sequence ID" value="NZ_CP036268.1"/>
</dbReference>